<feature type="region of interest" description="Disordered" evidence="2">
    <location>
        <begin position="178"/>
        <end position="228"/>
    </location>
</feature>
<dbReference type="AlphaFoldDB" id="A0A9D4QJA8"/>
<organism evidence="4 5">
    <name type="scientific">Rhipicephalus sanguineus</name>
    <name type="common">Brown dog tick</name>
    <name type="synonym">Ixodes sanguineus</name>
    <dbReference type="NCBI Taxonomy" id="34632"/>
    <lineage>
        <taxon>Eukaryota</taxon>
        <taxon>Metazoa</taxon>
        <taxon>Ecdysozoa</taxon>
        <taxon>Arthropoda</taxon>
        <taxon>Chelicerata</taxon>
        <taxon>Arachnida</taxon>
        <taxon>Acari</taxon>
        <taxon>Parasitiformes</taxon>
        <taxon>Ixodida</taxon>
        <taxon>Ixodoidea</taxon>
        <taxon>Ixodidae</taxon>
        <taxon>Rhipicephalinae</taxon>
        <taxon>Rhipicephalus</taxon>
        <taxon>Rhipicephalus</taxon>
    </lineage>
</organism>
<feature type="compositionally biased region" description="Acidic residues" evidence="2">
    <location>
        <begin position="194"/>
        <end position="204"/>
    </location>
</feature>
<dbReference type="FunFam" id="1.25.40.90:FF:000006">
    <property type="entry name" value="Clathrin interactor 1"/>
    <property type="match status" value="1"/>
</dbReference>
<keyword evidence="1" id="KW-0175">Coiled coil</keyword>
<dbReference type="EMBL" id="JABSTV010001245">
    <property type="protein sequence ID" value="KAH7981780.1"/>
    <property type="molecule type" value="Genomic_DNA"/>
</dbReference>
<accession>A0A9D4QJA8</accession>
<dbReference type="SMART" id="SM00273">
    <property type="entry name" value="ENTH"/>
    <property type="match status" value="1"/>
</dbReference>
<comment type="caution">
    <text evidence="4">The sequence shown here is derived from an EMBL/GenBank/DDBJ whole genome shotgun (WGS) entry which is preliminary data.</text>
</comment>
<evidence type="ECO:0000313" key="4">
    <source>
        <dbReference type="EMBL" id="KAH7981780.1"/>
    </source>
</evidence>
<dbReference type="InterPro" id="IPR008942">
    <property type="entry name" value="ENTH_VHS"/>
</dbReference>
<dbReference type="Gene3D" id="1.25.40.90">
    <property type="match status" value="1"/>
</dbReference>
<dbReference type="SUPFAM" id="SSF48464">
    <property type="entry name" value="ENTH/VHS domain"/>
    <property type="match status" value="1"/>
</dbReference>
<dbReference type="Gene3D" id="1.20.1270.60">
    <property type="entry name" value="Arfaptin homology (AH) domain/BAR domain"/>
    <property type="match status" value="1"/>
</dbReference>
<evidence type="ECO:0000259" key="3">
    <source>
        <dbReference type="PROSITE" id="PS50942"/>
    </source>
</evidence>
<protein>
    <recommendedName>
        <fullName evidence="3">ENTH domain-containing protein</fullName>
    </recommendedName>
</protein>
<dbReference type="CDD" id="cd16989">
    <property type="entry name" value="ENTH_EpsinR"/>
    <property type="match status" value="1"/>
</dbReference>
<dbReference type="GO" id="GO:0005543">
    <property type="term" value="F:phospholipid binding"/>
    <property type="evidence" value="ECO:0007669"/>
    <property type="project" value="TreeGrafter"/>
</dbReference>
<evidence type="ECO:0000256" key="2">
    <source>
        <dbReference type="SAM" id="MobiDB-lite"/>
    </source>
</evidence>
<reference evidence="4" key="2">
    <citation type="submission" date="2021-09" db="EMBL/GenBank/DDBJ databases">
        <authorList>
            <person name="Jia N."/>
            <person name="Wang J."/>
            <person name="Shi W."/>
            <person name="Du L."/>
            <person name="Sun Y."/>
            <person name="Zhan W."/>
            <person name="Jiang J."/>
            <person name="Wang Q."/>
            <person name="Zhang B."/>
            <person name="Ji P."/>
            <person name="Sakyi L.B."/>
            <person name="Cui X."/>
            <person name="Yuan T."/>
            <person name="Jiang B."/>
            <person name="Yang W."/>
            <person name="Lam T.T.-Y."/>
            <person name="Chang Q."/>
            <person name="Ding S."/>
            <person name="Wang X."/>
            <person name="Zhu J."/>
            <person name="Ruan X."/>
            <person name="Zhao L."/>
            <person name="Wei J."/>
            <person name="Que T."/>
            <person name="Du C."/>
            <person name="Cheng J."/>
            <person name="Dai P."/>
            <person name="Han X."/>
            <person name="Huang E."/>
            <person name="Gao Y."/>
            <person name="Liu J."/>
            <person name="Shao H."/>
            <person name="Ye R."/>
            <person name="Li L."/>
            <person name="Wei W."/>
            <person name="Wang X."/>
            <person name="Wang C."/>
            <person name="Huo Q."/>
            <person name="Li W."/>
            <person name="Guo W."/>
            <person name="Chen H."/>
            <person name="Chen S."/>
            <person name="Zhou L."/>
            <person name="Zhou L."/>
            <person name="Ni X."/>
            <person name="Tian J."/>
            <person name="Zhou Y."/>
            <person name="Sheng Y."/>
            <person name="Liu T."/>
            <person name="Pan Y."/>
            <person name="Xia L."/>
            <person name="Li J."/>
            <person name="Zhao F."/>
            <person name="Cao W."/>
        </authorList>
    </citation>
    <scope>NUCLEOTIDE SEQUENCE</scope>
    <source>
        <strain evidence="4">Rsan-2018</strain>
        <tissue evidence="4">Larvae</tissue>
    </source>
</reference>
<dbReference type="PANTHER" id="PTHR12276">
    <property type="entry name" value="EPSIN/ENT-RELATED"/>
    <property type="match status" value="1"/>
</dbReference>
<dbReference type="SUPFAM" id="SSF103657">
    <property type="entry name" value="BAR/IMD domain-like"/>
    <property type="match status" value="1"/>
</dbReference>
<dbReference type="Proteomes" id="UP000821837">
    <property type="component" value="Chromosome 1"/>
</dbReference>
<name>A0A9D4QJA8_RHISA</name>
<dbReference type="PANTHER" id="PTHR12276:SF45">
    <property type="entry name" value="CLATHRIN INTERACTOR 1"/>
    <property type="match status" value="1"/>
</dbReference>
<dbReference type="Pfam" id="PF01417">
    <property type="entry name" value="ENTH"/>
    <property type="match status" value="1"/>
</dbReference>
<dbReference type="GO" id="GO:0005768">
    <property type="term" value="C:endosome"/>
    <property type="evidence" value="ECO:0007669"/>
    <property type="project" value="TreeGrafter"/>
</dbReference>
<dbReference type="VEuPathDB" id="VectorBase:RSAN_031291"/>
<feature type="coiled-coil region" evidence="1">
    <location>
        <begin position="660"/>
        <end position="687"/>
    </location>
</feature>
<dbReference type="GO" id="GO:0005886">
    <property type="term" value="C:plasma membrane"/>
    <property type="evidence" value="ECO:0007669"/>
    <property type="project" value="TreeGrafter"/>
</dbReference>
<dbReference type="GO" id="GO:0030125">
    <property type="term" value="C:clathrin vesicle coat"/>
    <property type="evidence" value="ECO:0007669"/>
    <property type="project" value="TreeGrafter"/>
</dbReference>
<sequence length="784" mass="84971">MNMPWKIKELVDKATNMVMNYTEMEAKVREATNDVAWGPPGQLMQEIAQATFSYDHFPEVMGMLWKRILQDNKRCYRRPYKGLLLLDYLVRNGSERVVTSAREHIYDLRSLENYSFIDEIGKDQGVNVRQKVKDLIDFIQDDERLREERKKAKKAKDKYIGLSGESLGFRYSDRNKFDDMDHGSRLGRRHSFEDSPDNSNDEERDERPGGGVTYRDEPRTPSWKPQAKKLDMGAAANYGREASPPASPVAATAPSVPAAGDLLGDIASTPTTTTPTANGDFADFSQFQSATATPPSAQDEFTDFASFTSSSSIPSGLIDLPVQATSVQPSLHTTPGAPPVLPVSCPSLHTSPLAGLQPVIPASPLTGMQQASPMSPLQATLQTSPLSGLQSPAGGMIGLPTGFPMAAQPAGFHLGYPISPQAGLAQPFQGLPGLVRQPSPGCTPLTPSPAGAAPCILGGPVGGQTPQGKCGKTWVDSGSINISVDNLSLTSKYAKPAAPSMNQLAAVTLGWLLLLRLLLSLQALQFLQANALQWHQLGLAQDWLCTGFTEQQPSAGHDFVNRCSCRIGAKVGVEPTEAVVKGVVEGLSRSRASLYHCEKKMSSDLASGELCHESPELRRLVEEWLGFASSMDTAVDDHLVAIRRCLVDPLKRYQGVFAEVQAALKRRDQAAQECLRLEQRAERLSGRESTGANLARLSECRQALEAARADLVTQGALLAQDLPRWYAASSLYLQPCLEALVHSQTLHWGQAATRAHDLMAPGTRSPVEQQLATARSLSIVSLPT</sequence>
<reference evidence="4" key="1">
    <citation type="journal article" date="2020" name="Cell">
        <title>Large-Scale Comparative Analyses of Tick Genomes Elucidate Their Genetic Diversity and Vector Capacities.</title>
        <authorList>
            <consortium name="Tick Genome and Microbiome Consortium (TIGMIC)"/>
            <person name="Jia N."/>
            <person name="Wang J."/>
            <person name="Shi W."/>
            <person name="Du L."/>
            <person name="Sun Y."/>
            <person name="Zhan W."/>
            <person name="Jiang J.F."/>
            <person name="Wang Q."/>
            <person name="Zhang B."/>
            <person name="Ji P."/>
            <person name="Bell-Sakyi L."/>
            <person name="Cui X.M."/>
            <person name="Yuan T.T."/>
            <person name="Jiang B.G."/>
            <person name="Yang W.F."/>
            <person name="Lam T.T."/>
            <person name="Chang Q.C."/>
            <person name="Ding S.J."/>
            <person name="Wang X.J."/>
            <person name="Zhu J.G."/>
            <person name="Ruan X.D."/>
            <person name="Zhao L."/>
            <person name="Wei J.T."/>
            <person name="Ye R.Z."/>
            <person name="Que T.C."/>
            <person name="Du C.H."/>
            <person name="Zhou Y.H."/>
            <person name="Cheng J.X."/>
            <person name="Dai P.F."/>
            <person name="Guo W.B."/>
            <person name="Han X.H."/>
            <person name="Huang E.J."/>
            <person name="Li L.F."/>
            <person name="Wei W."/>
            <person name="Gao Y.C."/>
            <person name="Liu J.Z."/>
            <person name="Shao H.Z."/>
            <person name="Wang X."/>
            <person name="Wang C.C."/>
            <person name="Yang T.C."/>
            <person name="Huo Q.B."/>
            <person name="Li W."/>
            <person name="Chen H.Y."/>
            <person name="Chen S.E."/>
            <person name="Zhou L.G."/>
            <person name="Ni X.B."/>
            <person name="Tian J.H."/>
            <person name="Sheng Y."/>
            <person name="Liu T."/>
            <person name="Pan Y.S."/>
            <person name="Xia L.Y."/>
            <person name="Li J."/>
            <person name="Zhao F."/>
            <person name="Cao W.C."/>
        </authorList>
    </citation>
    <scope>NUCLEOTIDE SEQUENCE</scope>
    <source>
        <strain evidence="4">Rsan-2018</strain>
    </source>
</reference>
<dbReference type="GO" id="GO:0006897">
    <property type="term" value="P:endocytosis"/>
    <property type="evidence" value="ECO:0007669"/>
    <property type="project" value="TreeGrafter"/>
</dbReference>
<evidence type="ECO:0000256" key="1">
    <source>
        <dbReference type="SAM" id="Coils"/>
    </source>
</evidence>
<dbReference type="InterPro" id="IPR013809">
    <property type="entry name" value="ENTH"/>
</dbReference>
<dbReference type="VEuPathDB" id="VectorBase:RSAN_036591"/>
<dbReference type="GO" id="GO:0030276">
    <property type="term" value="F:clathrin binding"/>
    <property type="evidence" value="ECO:0007669"/>
    <property type="project" value="TreeGrafter"/>
</dbReference>
<keyword evidence="5" id="KW-1185">Reference proteome</keyword>
<dbReference type="InterPro" id="IPR027267">
    <property type="entry name" value="AH/BAR_dom_sf"/>
</dbReference>
<evidence type="ECO:0000313" key="5">
    <source>
        <dbReference type="Proteomes" id="UP000821837"/>
    </source>
</evidence>
<feature type="domain" description="ENTH" evidence="3">
    <location>
        <begin position="16"/>
        <end position="149"/>
    </location>
</feature>
<proteinExistence type="predicted"/>
<dbReference type="PROSITE" id="PS50942">
    <property type="entry name" value="ENTH"/>
    <property type="match status" value="1"/>
</dbReference>
<gene>
    <name evidence="4" type="ORF">HPB52_001090</name>
</gene>